<keyword evidence="6" id="KW-1185">Reference proteome</keyword>
<evidence type="ECO:0000313" key="5">
    <source>
        <dbReference type="EMBL" id="RJF99504.1"/>
    </source>
</evidence>
<dbReference type="GO" id="GO:0006355">
    <property type="term" value="P:regulation of DNA-templated transcription"/>
    <property type="evidence" value="ECO:0007669"/>
    <property type="project" value="InterPro"/>
</dbReference>
<dbReference type="InterPro" id="IPR036388">
    <property type="entry name" value="WH-like_DNA-bd_sf"/>
</dbReference>
<dbReference type="Pfam" id="PF17874">
    <property type="entry name" value="TPR_MalT"/>
    <property type="match status" value="1"/>
</dbReference>
<keyword evidence="3" id="KW-0804">Transcription</keyword>
<dbReference type="PANTHER" id="PTHR44688">
    <property type="entry name" value="DNA-BINDING TRANSCRIPTIONAL ACTIVATOR DEVR_DOSR"/>
    <property type="match status" value="1"/>
</dbReference>
<dbReference type="InterPro" id="IPR011990">
    <property type="entry name" value="TPR-like_helical_dom_sf"/>
</dbReference>
<dbReference type="InterPro" id="IPR016032">
    <property type="entry name" value="Sig_transdc_resp-reg_C-effctor"/>
</dbReference>
<comment type="caution">
    <text evidence="5">The sequence shown here is derived from an EMBL/GenBank/DDBJ whole genome shotgun (WGS) entry which is preliminary data.</text>
</comment>
<evidence type="ECO:0000256" key="2">
    <source>
        <dbReference type="ARBA" id="ARBA00023125"/>
    </source>
</evidence>
<dbReference type="RefSeq" id="WP_119769442.1">
    <property type="nucleotide sequence ID" value="NZ_QYUO01000001.1"/>
</dbReference>
<evidence type="ECO:0000256" key="1">
    <source>
        <dbReference type="ARBA" id="ARBA00023015"/>
    </source>
</evidence>
<reference evidence="6" key="1">
    <citation type="submission" date="2018-09" db="EMBL/GenBank/DDBJ databases">
        <authorList>
            <person name="Zhu H."/>
        </authorList>
    </citation>
    <scope>NUCLEOTIDE SEQUENCE [LARGE SCALE GENOMIC DNA]</scope>
    <source>
        <strain evidence="6">K1R23-30</strain>
    </source>
</reference>
<dbReference type="Gene3D" id="1.10.10.10">
    <property type="entry name" value="Winged helix-like DNA-binding domain superfamily/Winged helix DNA-binding domain"/>
    <property type="match status" value="1"/>
</dbReference>
<proteinExistence type="predicted"/>
<dbReference type="CDD" id="cd06170">
    <property type="entry name" value="LuxR_C_like"/>
    <property type="match status" value="1"/>
</dbReference>
<gene>
    <name evidence="5" type="ORF">D3871_13950</name>
</gene>
<dbReference type="AlphaFoldDB" id="A0A3A3FW05"/>
<dbReference type="OrthoDB" id="9129394at2"/>
<dbReference type="SUPFAM" id="SSF46894">
    <property type="entry name" value="C-terminal effector domain of the bipartite response regulators"/>
    <property type="match status" value="1"/>
</dbReference>
<feature type="domain" description="HTH luxR-type" evidence="4">
    <location>
        <begin position="291"/>
        <end position="356"/>
    </location>
</feature>
<keyword evidence="1" id="KW-0805">Transcription regulation</keyword>
<organism evidence="5 6">
    <name type="scientific">Noviherbaspirillum saxi</name>
    <dbReference type="NCBI Taxonomy" id="2320863"/>
    <lineage>
        <taxon>Bacteria</taxon>
        <taxon>Pseudomonadati</taxon>
        <taxon>Pseudomonadota</taxon>
        <taxon>Betaproteobacteria</taxon>
        <taxon>Burkholderiales</taxon>
        <taxon>Oxalobacteraceae</taxon>
        <taxon>Noviherbaspirillum</taxon>
    </lineage>
</organism>
<evidence type="ECO:0000313" key="6">
    <source>
        <dbReference type="Proteomes" id="UP000265955"/>
    </source>
</evidence>
<dbReference type="SMART" id="SM00421">
    <property type="entry name" value="HTH_LUXR"/>
    <property type="match status" value="1"/>
</dbReference>
<name>A0A3A3FW05_9BURK</name>
<keyword evidence="2" id="KW-0238">DNA-binding</keyword>
<dbReference type="Proteomes" id="UP000265955">
    <property type="component" value="Unassembled WGS sequence"/>
</dbReference>
<dbReference type="PROSITE" id="PS50043">
    <property type="entry name" value="HTH_LUXR_2"/>
    <property type="match status" value="1"/>
</dbReference>
<protein>
    <recommendedName>
        <fullName evidence="4">HTH luxR-type domain-containing protein</fullName>
    </recommendedName>
</protein>
<dbReference type="InterPro" id="IPR000792">
    <property type="entry name" value="Tscrpt_reg_LuxR_C"/>
</dbReference>
<evidence type="ECO:0000256" key="3">
    <source>
        <dbReference type="ARBA" id="ARBA00023163"/>
    </source>
</evidence>
<dbReference type="PROSITE" id="PS00622">
    <property type="entry name" value="HTH_LUXR_1"/>
    <property type="match status" value="1"/>
</dbReference>
<dbReference type="PRINTS" id="PR00038">
    <property type="entry name" value="HTHLUXR"/>
</dbReference>
<evidence type="ECO:0000259" key="4">
    <source>
        <dbReference type="PROSITE" id="PS50043"/>
    </source>
</evidence>
<dbReference type="Gene3D" id="1.25.40.10">
    <property type="entry name" value="Tetratricopeptide repeat domain"/>
    <property type="match status" value="1"/>
</dbReference>
<dbReference type="EMBL" id="QYUO01000001">
    <property type="protein sequence ID" value="RJF99504.1"/>
    <property type="molecule type" value="Genomic_DNA"/>
</dbReference>
<dbReference type="GO" id="GO:0003677">
    <property type="term" value="F:DNA binding"/>
    <property type="evidence" value="ECO:0007669"/>
    <property type="project" value="UniProtKB-KW"/>
</dbReference>
<dbReference type="InterPro" id="IPR041617">
    <property type="entry name" value="TPR_MalT"/>
</dbReference>
<accession>A0A3A3FW05</accession>
<dbReference type="Pfam" id="PF00196">
    <property type="entry name" value="GerE"/>
    <property type="match status" value="1"/>
</dbReference>
<dbReference type="PANTHER" id="PTHR44688:SF16">
    <property type="entry name" value="DNA-BINDING TRANSCRIPTIONAL ACTIVATOR DEVR_DOSR"/>
    <property type="match status" value="1"/>
</dbReference>
<sequence length="358" mass="39222">MCAAQGRACALIGAASELPNPRYGADTGFASVYLAEVLYESDALDEAQRLLTLYLPLVKDAGIPDQLASSHIVYARILRAQGKPTAALQILLELEQLGMQRRLTRIADMSRLEQARAMLLDGELDAARSMLALISPTPAWQRRDLQMVSNDMETQFLGHMRLQLHGGQAAATLAPLKEHLQDAYARGRMRYALRVKVLYALALSQAGQRNPALRTIRETLADALVEGFVRPFKDEGPLLLGLVRDMLDGMKDLASHDNEGLRMFAELLVAATPVRSQHMHDMPATQPSAPALNGESDLTTREHDVLSLLAQGCGNQAIAEKLFISVTTVKTHLRNINLKLGAHNRTEAISLARKLGII</sequence>